<dbReference type="InterPro" id="IPR050396">
    <property type="entry name" value="Glycosyltr_51/Transpeptidase"/>
</dbReference>
<evidence type="ECO:0000259" key="9">
    <source>
        <dbReference type="Pfam" id="PF00905"/>
    </source>
</evidence>
<keyword evidence="6" id="KW-1133">Transmembrane helix</keyword>
<dbReference type="Gene3D" id="3.40.710.10">
    <property type="entry name" value="DD-peptidase/beta-lactamase superfamily"/>
    <property type="match status" value="1"/>
</dbReference>
<dbReference type="AlphaFoldDB" id="X0XEG8"/>
<evidence type="ECO:0000256" key="8">
    <source>
        <dbReference type="ARBA" id="ARBA00023316"/>
    </source>
</evidence>
<gene>
    <name evidence="10" type="ORF">S01H1_62527</name>
</gene>
<dbReference type="Pfam" id="PF00905">
    <property type="entry name" value="Transpeptidase"/>
    <property type="match status" value="1"/>
</dbReference>
<keyword evidence="2" id="KW-0808">Transferase</keyword>
<sequence length="160" mass="16634">MMEGVVQRGTARKVGALGVPIAGKTGTTNEEKDAWFVGYSPDLVVGVFIGFDTPEPMGKGNTGGGLAAPIFVDFMQTALTETAAIDFRVPEGIKLYPINARTGLLAQAGDGGVIMEAFKPGTQPPNSYSIIGFESDMLQGKLSTSKEATRAVISGTGGLY</sequence>
<keyword evidence="5" id="KW-0573">Peptidoglycan synthesis</keyword>
<dbReference type="GO" id="GO:0008658">
    <property type="term" value="F:penicillin binding"/>
    <property type="evidence" value="ECO:0007669"/>
    <property type="project" value="InterPro"/>
</dbReference>
<dbReference type="GO" id="GO:0008955">
    <property type="term" value="F:peptidoglycan glycosyltransferase activity"/>
    <property type="evidence" value="ECO:0007669"/>
    <property type="project" value="TreeGrafter"/>
</dbReference>
<dbReference type="InterPro" id="IPR012338">
    <property type="entry name" value="Beta-lactam/transpept-like"/>
</dbReference>
<keyword evidence="4" id="KW-0133">Cell shape</keyword>
<dbReference type="PANTHER" id="PTHR32282">
    <property type="entry name" value="BINDING PROTEIN TRANSPEPTIDASE, PUTATIVE-RELATED"/>
    <property type="match status" value="1"/>
</dbReference>
<evidence type="ECO:0000256" key="3">
    <source>
        <dbReference type="ARBA" id="ARBA00022692"/>
    </source>
</evidence>
<dbReference type="EMBL" id="BARS01041075">
    <property type="protein sequence ID" value="GAG41470.1"/>
    <property type="molecule type" value="Genomic_DNA"/>
</dbReference>
<evidence type="ECO:0000256" key="7">
    <source>
        <dbReference type="ARBA" id="ARBA00023136"/>
    </source>
</evidence>
<organism evidence="10">
    <name type="scientific">marine sediment metagenome</name>
    <dbReference type="NCBI Taxonomy" id="412755"/>
    <lineage>
        <taxon>unclassified sequences</taxon>
        <taxon>metagenomes</taxon>
        <taxon>ecological metagenomes</taxon>
    </lineage>
</organism>
<reference evidence="10" key="1">
    <citation type="journal article" date="2014" name="Front. Microbiol.">
        <title>High frequency of phylogenetically diverse reductive dehalogenase-homologous genes in deep subseafloor sedimentary metagenomes.</title>
        <authorList>
            <person name="Kawai M."/>
            <person name="Futagami T."/>
            <person name="Toyoda A."/>
            <person name="Takaki Y."/>
            <person name="Nishi S."/>
            <person name="Hori S."/>
            <person name="Arai W."/>
            <person name="Tsubouchi T."/>
            <person name="Morono Y."/>
            <person name="Uchiyama I."/>
            <person name="Ito T."/>
            <person name="Fujiyama A."/>
            <person name="Inagaki F."/>
            <person name="Takami H."/>
        </authorList>
    </citation>
    <scope>NUCLEOTIDE SEQUENCE</scope>
    <source>
        <strain evidence="10">Expedition CK06-06</strain>
    </source>
</reference>
<evidence type="ECO:0000256" key="6">
    <source>
        <dbReference type="ARBA" id="ARBA00022989"/>
    </source>
</evidence>
<name>X0XEG8_9ZZZZ</name>
<proteinExistence type="predicted"/>
<evidence type="ECO:0000256" key="1">
    <source>
        <dbReference type="ARBA" id="ARBA00022676"/>
    </source>
</evidence>
<keyword evidence="7" id="KW-0472">Membrane</keyword>
<dbReference type="InterPro" id="IPR001460">
    <property type="entry name" value="PCN-bd_Tpept"/>
</dbReference>
<evidence type="ECO:0000256" key="2">
    <source>
        <dbReference type="ARBA" id="ARBA00022679"/>
    </source>
</evidence>
<evidence type="ECO:0000313" key="10">
    <source>
        <dbReference type="EMBL" id="GAG41470.1"/>
    </source>
</evidence>
<dbReference type="GO" id="GO:0030288">
    <property type="term" value="C:outer membrane-bounded periplasmic space"/>
    <property type="evidence" value="ECO:0007669"/>
    <property type="project" value="TreeGrafter"/>
</dbReference>
<comment type="caution">
    <text evidence="10">The sequence shown here is derived from an EMBL/GenBank/DDBJ whole genome shotgun (WGS) entry which is preliminary data.</text>
</comment>
<keyword evidence="1" id="KW-0328">Glycosyltransferase</keyword>
<keyword evidence="8" id="KW-0961">Cell wall biogenesis/degradation</keyword>
<accession>X0XEG8</accession>
<feature type="domain" description="Penicillin-binding protein transpeptidase" evidence="9">
    <location>
        <begin position="1"/>
        <end position="76"/>
    </location>
</feature>
<evidence type="ECO:0000256" key="4">
    <source>
        <dbReference type="ARBA" id="ARBA00022960"/>
    </source>
</evidence>
<keyword evidence="3" id="KW-0812">Transmembrane</keyword>
<dbReference type="GO" id="GO:0008360">
    <property type="term" value="P:regulation of cell shape"/>
    <property type="evidence" value="ECO:0007669"/>
    <property type="project" value="UniProtKB-KW"/>
</dbReference>
<evidence type="ECO:0000256" key="5">
    <source>
        <dbReference type="ARBA" id="ARBA00022984"/>
    </source>
</evidence>
<dbReference type="GO" id="GO:0071555">
    <property type="term" value="P:cell wall organization"/>
    <property type="evidence" value="ECO:0007669"/>
    <property type="project" value="UniProtKB-KW"/>
</dbReference>
<protein>
    <recommendedName>
        <fullName evidence="9">Penicillin-binding protein transpeptidase domain-containing protein</fullName>
    </recommendedName>
</protein>
<dbReference type="PANTHER" id="PTHR32282:SF27">
    <property type="entry name" value="PENICILLIN-BINDING PROTEIN 1A"/>
    <property type="match status" value="1"/>
</dbReference>
<dbReference type="SUPFAM" id="SSF56601">
    <property type="entry name" value="beta-lactamase/transpeptidase-like"/>
    <property type="match status" value="1"/>
</dbReference>
<dbReference type="GO" id="GO:0009252">
    <property type="term" value="P:peptidoglycan biosynthetic process"/>
    <property type="evidence" value="ECO:0007669"/>
    <property type="project" value="UniProtKB-KW"/>
</dbReference>